<gene>
    <name evidence="3" type="ORF">V5799_027526</name>
</gene>
<keyword evidence="4" id="KW-1185">Reference proteome</keyword>
<feature type="compositionally biased region" description="Basic residues" evidence="1">
    <location>
        <begin position="186"/>
        <end position="197"/>
    </location>
</feature>
<dbReference type="EMBL" id="JARKHS020031434">
    <property type="protein sequence ID" value="KAK8761208.1"/>
    <property type="molecule type" value="Genomic_DNA"/>
</dbReference>
<feature type="compositionally biased region" description="Basic and acidic residues" evidence="1">
    <location>
        <begin position="250"/>
        <end position="259"/>
    </location>
</feature>
<sequence>MPSAAFGDTLAMVLVFIGGVLTGVLIWLLMRKYNRDHRREGGTPRAATPPTLSPESTVPIMGPFRKGDSHHGTAVPVVVPPADLPALPNVPAVPPQPASEPPPVTQTTGAEADKVTAPPKKQPPPLKQGADSKYRSKGGGGKPKKSSPTSGFSPERTKEQSKSEHRRRKTKKTDQMSPSIIESGLSKRKSKSKRSKRHDSEAARDGPMDSASRATTPARTTLSQELSPPEQQTSLPSNAEAATAEGPAAETHESVDPDVVKELREIVIKRRASHVSMHSMRQQRHIPTAPKIPLSIQPPPHEEFPPAIKAEEKLKRRGSSGKKRKESPDTVAADLHKLPSSRDQPKPKSKKSDHGDPHDIVAAASE</sequence>
<feature type="compositionally biased region" description="Basic and acidic residues" evidence="1">
    <location>
        <begin position="343"/>
        <end position="359"/>
    </location>
</feature>
<feature type="transmembrane region" description="Helical" evidence="2">
    <location>
        <begin position="12"/>
        <end position="30"/>
    </location>
</feature>
<reference evidence="3 4" key="1">
    <citation type="journal article" date="2023" name="Arcadia Sci">
        <title>De novo assembly of a long-read Amblyomma americanum tick genome.</title>
        <authorList>
            <person name="Chou S."/>
            <person name="Poskanzer K.E."/>
            <person name="Rollins M."/>
            <person name="Thuy-Boun P.S."/>
        </authorList>
    </citation>
    <scope>NUCLEOTIDE SEQUENCE [LARGE SCALE GENOMIC DNA]</scope>
    <source>
        <strain evidence="3">F_SG_1</strain>
        <tissue evidence="3">Salivary glands</tissue>
    </source>
</reference>
<protein>
    <submittedName>
        <fullName evidence="3">Uncharacterized protein</fullName>
    </submittedName>
</protein>
<feature type="compositionally biased region" description="Low complexity" evidence="1">
    <location>
        <begin position="239"/>
        <end position="249"/>
    </location>
</feature>
<feature type="compositionally biased region" description="Basic and acidic residues" evidence="1">
    <location>
        <begin position="198"/>
        <end position="207"/>
    </location>
</feature>
<accession>A0AAQ4DFG8</accession>
<comment type="caution">
    <text evidence="3">The sequence shown here is derived from an EMBL/GenBank/DDBJ whole genome shotgun (WGS) entry which is preliminary data.</text>
</comment>
<feature type="region of interest" description="Disordered" evidence="1">
    <location>
        <begin position="273"/>
        <end position="366"/>
    </location>
</feature>
<feature type="region of interest" description="Disordered" evidence="1">
    <location>
        <begin position="38"/>
        <end position="259"/>
    </location>
</feature>
<keyword evidence="2" id="KW-1133">Transmembrane helix</keyword>
<feature type="compositionally biased region" description="Low complexity" evidence="1">
    <location>
        <begin position="210"/>
        <end position="221"/>
    </location>
</feature>
<feature type="compositionally biased region" description="Basic and acidic residues" evidence="1">
    <location>
        <begin position="300"/>
        <end position="314"/>
    </location>
</feature>
<name>A0AAQ4DFG8_AMBAM</name>
<evidence type="ECO:0000313" key="4">
    <source>
        <dbReference type="Proteomes" id="UP001321473"/>
    </source>
</evidence>
<evidence type="ECO:0000256" key="2">
    <source>
        <dbReference type="SAM" id="Phobius"/>
    </source>
</evidence>
<evidence type="ECO:0000256" key="1">
    <source>
        <dbReference type="SAM" id="MobiDB-lite"/>
    </source>
</evidence>
<evidence type="ECO:0000313" key="3">
    <source>
        <dbReference type="EMBL" id="KAK8761208.1"/>
    </source>
</evidence>
<feature type="compositionally biased region" description="Pro residues" evidence="1">
    <location>
        <begin position="91"/>
        <end position="104"/>
    </location>
</feature>
<keyword evidence="2" id="KW-0472">Membrane</keyword>
<keyword evidence="2" id="KW-0812">Transmembrane</keyword>
<feature type="compositionally biased region" description="Basic residues" evidence="1">
    <location>
        <begin position="315"/>
        <end position="325"/>
    </location>
</feature>
<organism evidence="3 4">
    <name type="scientific">Amblyomma americanum</name>
    <name type="common">Lone star tick</name>
    <dbReference type="NCBI Taxonomy" id="6943"/>
    <lineage>
        <taxon>Eukaryota</taxon>
        <taxon>Metazoa</taxon>
        <taxon>Ecdysozoa</taxon>
        <taxon>Arthropoda</taxon>
        <taxon>Chelicerata</taxon>
        <taxon>Arachnida</taxon>
        <taxon>Acari</taxon>
        <taxon>Parasitiformes</taxon>
        <taxon>Ixodida</taxon>
        <taxon>Ixodoidea</taxon>
        <taxon>Ixodidae</taxon>
        <taxon>Amblyomminae</taxon>
        <taxon>Amblyomma</taxon>
    </lineage>
</organism>
<proteinExistence type="predicted"/>
<dbReference type="Proteomes" id="UP001321473">
    <property type="component" value="Unassembled WGS sequence"/>
</dbReference>
<feature type="compositionally biased region" description="Polar residues" evidence="1">
    <location>
        <begin position="222"/>
        <end position="237"/>
    </location>
</feature>
<dbReference type="AlphaFoldDB" id="A0AAQ4DFG8"/>